<sequence length="581" mass="63181">MSDSVHQETKATMAADEAELARMGYKQELRRELGLMQNFGVSFSIISVITGIPSLFLTLEASISISAELVSCRVIGPAVMVWGWVVVSVFTMLVGLAMAGLRKIYFKNDNLLKSNLVPTQLPEVLISGPRCCPNRKTRPWLRGSLVDILPSDIVPSFIADLGWFNLLGQVAGTTGISFACATFLSTACTLKTDFCSYFAHNHRHLRSCAGTINTFGVEILHYLNNVSVWWHAIVLQGTFSLVVAMLAKAPTHQSGTFVFKTFLDGTSADPTDGWGVRASHAYVVVTGILMAQYTLTGFDASAHMTEETKNAAMSGSIGIIMAIGVSAIMGWFLILGLLFSIQDLETTLQSGTGQPVTQIFLDTVGENGAIVLMVIVIGAMFFCGTFNITSNSRMMFAFARDGGIPGHKFFNYVNAKWKSPIRTGTLLVARMFLELLSWAPSLGSSVAFSAATSIATIGLFISYAIPIALRVVYRDKFVRGPFHLGAFSYPVALTAVVWMAFISIAFILPQVNPVTSQTFNYSVVAVGIVIVYSVGFWLLSARKWFTGPVKQIAAEEMGINVMEPAEALKFAEQEKTKQTES</sequence>
<comment type="caution">
    <text evidence="7">The sequence shown here is derived from an EMBL/GenBank/DDBJ whole genome shotgun (WGS) entry which is preliminary data.</text>
</comment>
<feature type="transmembrane region" description="Helical" evidence="6">
    <location>
        <begin position="319"/>
        <end position="341"/>
    </location>
</feature>
<dbReference type="GO" id="GO:0022857">
    <property type="term" value="F:transmembrane transporter activity"/>
    <property type="evidence" value="ECO:0007669"/>
    <property type="project" value="InterPro"/>
</dbReference>
<feature type="transmembrane region" description="Helical" evidence="6">
    <location>
        <begin position="39"/>
        <end position="59"/>
    </location>
</feature>
<keyword evidence="5 6" id="KW-0472">Membrane</keyword>
<evidence type="ECO:0000256" key="4">
    <source>
        <dbReference type="ARBA" id="ARBA00022989"/>
    </source>
</evidence>
<evidence type="ECO:0000256" key="6">
    <source>
        <dbReference type="SAM" id="Phobius"/>
    </source>
</evidence>
<dbReference type="PANTHER" id="PTHR45649">
    <property type="entry name" value="AMINO-ACID PERMEASE BAT1"/>
    <property type="match status" value="1"/>
</dbReference>
<evidence type="ECO:0000256" key="5">
    <source>
        <dbReference type="ARBA" id="ARBA00023136"/>
    </source>
</evidence>
<protein>
    <submittedName>
        <fullName evidence="7">APC amino acid permease</fullName>
    </submittedName>
</protein>
<keyword evidence="2" id="KW-0813">Transport</keyword>
<accession>A0A8H6ZGB6</accession>
<dbReference type="InterPro" id="IPR002293">
    <property type="entry name" value="AA/rel_permease1"/>
</dbReference>
<evidence type="ECO:0000313" key="7">
    <source>
        <dbReference type="EMBL" id="KAF7376994.1"/>
    </source>
</evidence>
<dbReference type="PIRSF" id="PIRSF006060">
    <property type="entry name" value="AA_transporter"/>
    <property type="match status" value="1"/>
</dbReference>
<dbReference type="PANTHER" id="PTHR45649:SF26">
    <property type="entry name" value="OS04G0435100 PROTEIN"/>
    <property type="match status" value="1"/>
</dbReference>
<name>A0A8H6ZGB6_9AGAR</name>
<dbReference type="Pfam" id="PF13520">
    <property type="entry name" value="AA_permease_2"/>
    <property type="match status" value="1"/>
</dbReference>
<feature type="transmembrane region" description="Helical" evidence="6">
    <location>
        <begin position="79"/>
        <end position="101"/>
    </location>
</feature>
<dbReference type="Gene3D" id="1.20.1740.10">
    <property type="entry name" value="Amino acid/polyamine transporter I"/>
    <property type="match status" value="1"/>
</dbReference>
<dbReference type="Proteomes" id="UP000623467">
    <property type="component" value="Unassembled WGS sequence"/>
</dbReference>
<dbReference type="EMBL" id="JACAZH010000001">
    <property type="protein sequence ID" value="KAF7376994.1"/>
    <property type="molecule type" value="Genomic_DNA"/>
</dbReference>
<keyword evidence="3 6" id="KW-0812">Transmembrane</keyword>
<reference evidence="7" key="1">
    <citation type="submission" date="2020-05" db="EMBL/GenBank/DDBJ databases">
        <title>Mycena genomes resolve the evolution of fungal bioluminescence.</title>
        <authorList>
            <person name="Tsai I.J."/>
        </authorList>
    </citation>
    <scope>NUCLEOTIDE SEQUENCE</scope>
    <source>
        <strain evidence="7">160909Yilan</strain>
    </source>
</reference>
<gene>
    <name evidence="7" type="ORF">MSAN_00117300</name>
</gene>
<evidence type="ECO:0000313" key="8">
    <source>
        <dbReference type="Proteomes" id="UP000623467"/>
    </source>
</evidence>
<dbReference type="AlphaFoldDB" id="A0A8H6ZGB6"/>
<organism evidence="7 8">
    <name type="scientific">Mycena sanguinolenta</name>
    <dbReference type="NCBI Taxonomy" id="230812"/>
    <lineage>
        <taxon>Eukaryota</taxon>
        <taxon>Fungi</taxon>
        <taxon>Dikarya</taxon>
        <taxon>Basidiomycota</taxon>
        <taxon>Agaricomycotina</taxon>
        <taxon>Agaricomycetes</taxon>
        <taxon>Agaricomycetidae</taxon>
        <taxon>Agaricales</taxon>
        <taxon>Marasmiineae</taxon>
        <taxon>Mycenaceae</taxon>
        <taxon>Mycena</taxon>
    </lineage>
</organism>
<proteinExistence type="predicted"/>
<dbReference type="GO" id="GO:0016020">
    <property type="term" value="C:membrane"/>
    <property type="evidence" value="ECO:0007669"/>
    <property type="project" value="UniProtKB-SubCell"/>
</dbReference>
<keyword evidence="8" id="KW-1185">Reference proteome</keyword>
<feature type="transmembrane region" description="Helical" evidence="6">
    <location>
        <begin position="519"/>
        <end position="539"/>
    </location>
</feature>
<evidence type="ECO:0000256" key="2">
    <source>
        <dbReference type="ARBA" id="ARBA00022448"/>
    </source>
</evidence>
<evidence type="ECO:0000256" key="1">
    <source>
        <dbReference type="ARBA" id="ARBA00004141"/>
    </source>
</evidence>
<feature type="transmembrane region" description="Helical" evidence="6">
    <location>
        <begin position="484"/>
        <end position="507"/>
    </location>
</feature>
<evidence type="ECO:0000256" key="3">
    <source>
        <dbReference type="ARBA" id="ARBA00022692"/>
    </source>
</evidence>
<feature type="transmembrane region" description="Helical" evidence="6">
    <location>
        <begin position="369"/>
        <end position="388"/>
    </location>
</feature>
<comment type="subcellular location">
    <subcellularLocation>
        <location evidence="1">Membrane</location>
        <topology evidence="1">Multi-pass membrane protein</topology>
    </subcellularLocation>
</comment>
<dbReference type="OrthoDB" id="3257095at2759"/>
<keyword evidence="4 6" id="KW-1133">Transmembrane helix</keyword>
<feature type="transmembrane region" description="Helical" evidence="6">
    <location>
        <begin position="279"/>
        <end position="298"/>
    </location>
</feature>
<feature type="transmembrane region" description="Helical" evidence="6">
    <location>
        <begin position="446"/>
        <end position="472"/>
    </location>
</feature>